<name>A0A5A7SBC3_9NOCA</name>
<dbReference type="Proteomes" id="UP000322244">
    <property type="component" value="Unassembled WGS sequence"/>
</dbReference>
<keyword evidence="2 4" id="KW-0238">DNA-binding</keyword>
<dbReference type="PROSITE" id="PS51898">
    <property type="entry name" value="TYR_RECOMBINASE"/>
    <property type="match status" value="1"/>
</dbReference>
<dbReference type="GO" id="GO:0006310">
    <property type="term" value="P:DNA recombination"/>
    <property type="evidence" value="ECO:0007669"/>
    <property type="project" value="UniProtKB-KW"/>
</dbReference>
<dbReference type="GO" id="GO:0015074">
    <property type="term" value="P:DNA integration"/>
    <property type="evidence" value="ECO:0007669"/>
    <property type="project" value="InterPro"/>
</dbReference>
<evidence type="ECO:0000256" key="1">
    <source>
        <dbReference type="ARBA" id="ARBA00008857"/>
    </source>
</evidence>
<dbReference type="AlphaFoldDB" id="A0A5A7SBC3"/>
<feature type="compositionally biased region" description="Basic and acidic residues" evidence="5">
    <location>
        <begin position="31"/>
        <end position="41"/>
    </location>
</feature>
<dbReference type="Pfam" id="PF00589">
    <property type="entry name" value="Phage_integrase"/>
    <property type="match status" value="1"/>
</dbReference>
<evidence type="ECO:0000256" key="3">
    <source>
        <dbReference type="ARBA" id="ARBA00023172"/>
    </source>
</evidence>
<evidence type="ECO:0000259" key="6">
    <source>
        <dbReference type="PROSITE" id="PS51898"/>
    </source>
</evidence>
<evidence type="ECO:0000256" key="4">
    <source>
        <dbReference type="PROSITE-ProRule" id="PRU01248"/>
    </source>
</evidence>
<dbReference type="OrthoDB" id="1822491at2"/>
<dbReference type="InterPro" id="IPR010998">
    <property type="entry name" value="Integrase_recombinase_N"/>
</dbReference>
<dbReference type="PROSITE" id="PS51900">
    <property type="entry name" value="CB"/>
    <property type="match status" value="1"/>
</dbReference>
<dbReference type="PANTHER" id="PTHR30349:SF64">
    <property type="entry name" value="PROPHAGE INTEGRASE INTD-RELATED"/>
    <property type="match status" value="1"/>
</dbReference>
<comment type="caution">
    <text evidence="8">The sequence shown here is derived from an EMBL/GenBank/DDBJ whole genome shotgun (WGS) entry which is preliminary data.</text>
</comment>
<evidence type="ECO:0000256" key="5">
    <source>
        <dbReference type="SAM" id="MobiDB-lite"/>
    </source>
</evidence>
<dbReference type="InterPro" id="IPR050090">
    <property type="entry name" value="Tyrosine_recombinase_XerCD"/>
</dbReference>
<dbReference type="GO" id="GO:0003677">
    <property type="term" value="F:DNA binding"/>
    <property type="evidence" value="ECO:0007669"/>
    <property type="project" value="UniProtKB-UniRule"/>
</dbReference>
<dbReference type="SUPFAM" id="SSF56349">
    <property type="entry name" value="DNA breaking-rejoining enzymes"/>
    <property type="match status" value="1"/>
</dbReference>
<keyword evidence="3" id="KW-0233">DNA recombination</keyword>
<dbReference type="InterPro" id="IPR011010">
    <property type="entry name" value="DNA_brk_join_enz"/>
</dbReference>
<feature type="region of interest" description="Disordered" evidence="5">
    <location>
        <begin position="1"/>
        <end position="92"/>
    </location>
</feature>
<dbReference type="EMBL" id="VLNY01000007">
    <property type="protein sequence ID" value="KAA0021835.1"/>
    <property type="molecule type" value="Genomic_DNA"/>
</dbReference>
<dbReference type="Gene3D" id="1.10.150.130">
    <property type="match status" value="1"/>
</dbReference>
<feature type="compositionally biased region" description="Basic and acidic residues" evidence="5">
    <location>
        <begin position="54"/>
        <end position="65"/>
    </location>
</feature>
<keyword evidence="9" id="KW-1185">Reference proteome</keyword>
<evidence type="ECO:0000259" key="7">
    <source>
        <dbReference type="PROSITE" id="PS51900"/>
    </source>
</evidence>
<evidence type="ECO:0000256" key="2">
    <source>
        <dbReference type="ARBA" id="ARBA00023125"/>
    </source>
</evidence>
<dbReference type="CDD" id="cd00397">
    <property type="entry name" value="DNA_BRE_C"/>
    <property type="match status" value="1"/>
</dbReference>
<feature type="compositionally biased region" description="Basic and acidic residues" evidence="5">
    <location>
        <begin position="78"/>
        <end position="90"/>
    </location>
</feature>
<dbReference type="InterPro" id="IPR013762">
    <property type="entry name" value="Integrase-like_cat_sf"/>
</dbReference>
<dbReference type="Gene3D" id="1.10.443.10">
    <property type="entry name" value="Intergrase catalytic core"/>
    <property type="match status" value="1"/>
</dbReference>
<evidence type="ECO:0000313" key="8">
    <source>
        <dbReference type="EMBL" id="KAA0021835.1"/>
    </source>
</evidence>
<feature type="domain" description="Tyr recombinase" evidence="6">
    <location>
        <begin position="158"/>
        <end position="364"/>
    </location>
</feature>
<feature type="domain" description="Core-binding (CB)" evidence="7">
    <location>
        <begin position="58"/>
        <end position="138"/>
    </location>
</feature>
<sequence>MGWAEALPSGKYRALYRDGDGRKRSAGTYTHKREAVRKANAAEESERDTPTPSEARKITWGEWEPRWQSSRRVAKSTARSDDGRIRDHLRPHWSNKPLNSITKESVEAWVAELTDKQLAPSTVAKCYFLLSASLKGANGARLIAYNPCKGVTLPKPGPMPERFLETEEFRAIQCSLDDFDRFATDVLIGTGARLGEALGLHLEHVFPERKLVRIEWAYDPVARVMKPPKDYERRDIPIGSTLAGQLAELIKRNGYGSPAPVEYPRGARLHSGLVLAHVNGKPPDSSNLRHRFEASTRIAYTGKRGARKPVGHVRLHDLRHTYASRLLRAGVSLAEVKELMGHASITTTMRYAHLAQSNWDNVRKALG</sequence>
<proteinExistence type="inferred from homology"/>
<dbReference type="PANTHER" id="PTHR30349">
    <property type="entry name" value="PHAGE INTEGRASE-RELATED"/>
    <property type="match status" value="1"/>
</dbReference>
<protein>
    <submittedName>
        <fullName evidence="8">Site-specific integrase</fullName>
    </submittedName>
</protein>
<dbReference type="InterPro" id="IPR044068">
    <property type="entry name" value="CB"/>
</dbReference>
<organism evidence="8 9">
    <name type="scientific">Antrihabitans cavernicola</name>
    <dbReference type="NCBI Taxonomy" id="2495913"/>
    <lineage>
        <taxon>Bacteria</taxon>
        <taxon>Bacillati</taxon>
        <taxon>Actinomycetota</taxon>
        <taxon>Actinomycetes</taxon>
        <taxon>Mycobacteriales</taxon>
        <taxon>Nocardiaceae</taxon>
        <taxon>Antrihabitans</taxon>
    </lineage>
</organism>
<comment type="similarity">
    <text evidence="1">Belongs to the 'phage' integrase family.</text>
</comment>
<accession>A0A5A7SBC3</accession>
<reference evidence="8 9" key="1">
    <citation type="submission" date="2019-07" db="EMBL/GenBank/DDBJ databases">
        <title>Rhodococcus cavernicolus sp. nov., isolated from a cave.</title>
        <authorList>
            <person name="Lee S.D."/>
        </authorList>
    </citation>
    <scope>NUCLEOTIDE SEQUENCE [LARGE SCALE GENOMIC DNA]</scope>
    <source>
        <strain evidence="8 9">C1-24</strain>
    </source>
</reference>
<dbReference type="InterPro" id="IPR002104">
    <property type="entry name" value="Integrase_catalytic"/>
</dbReference>
<gene>
    <name evidence="8" type="ORF">FOY51_15675</name>
</gene>
<evidence type="ECO:0000313" key="9">
    <source>
        <dbReference type="Proteomes" id="UP000322244"/>
    </source>
</evidence>